<dbReference type="AlphaFoldDB" id="C7FPB2"/>
<accession>C7FPB2</accession>
<feature type="compositionally biased region" description="Polar residues" evidence="1">
    <location>
        <begin position="1"/>
        <end position="12"/>
    </location>
</feature>
<protein>
    <submittedName>
        <fullName evidence="2">Uncharacterized protein</fullName>
    </submittedName>
</protein>
<dbReference type="EMBL" id="GQ412706">
    <property type="protein sequence ID" value="ACU26415.1"/>
    <property type="molecule type" value="Genomic_DNA"/>
</dbReference>
<evidence type="ECO:0000256" key="1">
    <source>
        <dbReference type="SAM" id="MobiDB-lite"/>
    </source>
</evidence>
<reference evidence="2" key="1">
    <citation type="journal article" date="2009" name="Environ. Microbiol. Rep.">
        <title>Characterization of canthaxanthin biosynthesis genes from an uncultured marine bacterium.</title>
        <authorList>
            <person name="Maresca J.A."/>
            <person name="Braff J.C."/>
            <person name="Delong E.F."/>
        </authorList>
    </citation>
    <scope>NUCLEOTIDE SEQUENCE</scope>
</reference>
<evidence type="ECO:0000313" key="2">
    <source>
        <dbReference type="EMBL" id="ACU26415.1"/>
    </source>
</evidence>
<organism evidence="2">
    <name type="scientific">uncultured bacterium HF186_25m_30B18</name>
    <dbReference type="NCBI Taxonomy" id="662885"/>
    <lineage>
        <taxon>Bacteria</taxon>
        <taxon>environmental samples</taxon>
    </lineage>
</organism>
<feature type="compositionally biased region" description="Basic and acidic residues" evidence="1">
    <location>
        <begin position="40"/>
        <end position="52"/>
    </location>
</feature>
<name>C7FPB2_9BACT</name>
<feature type="region of interest" description="Disordered" evidence="1">
    <location>
        <begin position="31"/>
        <end position="64"/>
    </location>
</feature>
<proteinExistence type="predicted"/>
<feature type="region of interest" description="Disordered" evidence="1">
    <location>
        <begin position="1"/>
        <end position="20"/>
    </location>
</feature>
<sequence>MPTCMTSTTSFNPDAPGRDAGILRLKRAPAVTRGEAGISGRERTPGGARRDAVSAPSEAWIRAP</sequence>